<sequence length="54" mass="5950">MIGVNGCIQELAICFNYKAAPMWDTSNKALPTVLIEPWVIGSNGPWLAVPEARY</sequence>
<keyword evidence="2" id="KW-1185">Reference proteome</keyword>
<dbReference type="AlphaFoldDB" id="M2SUW8"/>
<protein>
    <submittedName>
        <fullName evidence="1">Uncharacterized protein</fullName>
    </submittedName>
</protein>
<dbReference type="EMBL" id="KB445579">
    <property type="protein sequence ID" value="EMD89160.1"/>
    <property type="molecule type" value="Genomic_DNA"/>
</dbReference>
<feature type="non-terminal residue" evidence="1">
    <location>
        <position position="54"/>
    </location>
</feature>
<accession>M2SUW8</accession>
<dbReference type="HOGENOM" id="CLU_3055903_0_0_1"/>
<name>M2SUW8_COCH5</name>
<dbReference type="Proteomes" id="UP000016936">
    <property type="component" value="Unassembled WGS sequence"/>
</dbReference>
<reference evidence="1 2" key="1">
    <citation type="journal article" date="2012" name="PLoS Pathog.">
        <title>Diverse lifestyles and strategies of plant pathogenesis encoded in the genomes of eighteen Dothideomycetes fungi.</title>
        <authorList>
            <person name="Ohm R.A."/>
            <person name="Feau N."/>
            <person name="Henrissat B."/>
            <person name="Schoch C.L."/>
            <person name="Horwitz B.A."/>
            <person name="Barry K.W."/>
            <person name="Condon B.J."/>
            <person name="Copeland A.C."/>
            <person name="Dhillon B."/>
            <person name="Glaser F."/>
            <person name="Hesse C.N."/>
            <person name="Kosti I."/>
            <person name="LaButti K."/>
            <person name="Lindquist E.A."/>
            <person name="Lucas S."/>
            <person name="Salamov A.A."/>
            <person name="Bradshaw R.E."/>
            <person name="Ciuffetti L."/>
            <person name="Hamelin R.C."/>
            <person name="Kema G.H.J."/>
            <person name="Lawrence C."/>
            <person name="Scott J.A."/>
            <person name="Spatafora J.W."/>
            <person name="Turgeon B.G."/>
            <person name="de Wit P.J.G.M."/>
            <person name="Zhong S."/>
            <person name="Goodwin S.B."/>
            <person name="Grigoriev I.V."/>
        </authorList>
    </citation>
    <scope>NUCLEOTIDE SEQUENCE [LARGE SCALE GENOMIC DNA]</scope>
    <source>
        <strain evidence="2">C5 / ATCC 48332 / race O</strain>
    </source>
</reference>
<evidence type="ECO:0000313" key="1">
    <source>
        <dbReference type="EMBL" id="EMD89160.1"/>
    </source>
</evidence>
<reference evidence="2" key="2">
    <citation type="journal article" date="2013" name="PLoS Genet.">
        <title>Comparative genome structure, secondary metabolite, and effector coding capacity across Cochliobolus pathogens.</title>
        <authorList>
            <person name="Condon B.J."/>
            <person name="Leng Y."/>
            <person name="Wu D."/>
            <person name="Bushley K.E."/>
            <person name="Ohm R.A."/>
            <person name="Otillar R."/>
            <person name="Martin J."/>
            <person name="Schackwitz W."/>
            <person name="Grimwood J."/>
            <person name="MohdZainudin N."/>
            <person name="Xue C."/>
            <person name="Wang R."/>
            <person name="Manning V.A."/>
            <person name="Dhillon B."/>
            <person name="Tu Z.J."/>
            <person name="Steffenson B.J."/>
            <person name="Salamov A."/>
            <person name="Sun H."/>
            <person name="Lowry S."/>
            <person name="LaButti K."/>
            <person name="Han J."/>
            <person name="Copeland A."/>
            <person name="Lindquist E."/>
            <person name="Barry K."/>
            <person name="Schmutz J."/>
            <person name="Baker S.E."/>
            <person name="Ciuffetti L.M."/>
            <person name="Grigoriev I.V."/>
            <person name="Zhong S."/>
            <person name="Turgeon B.G."/>
        </authorList>
    </citation>
    <scope>NUCLEOTIDE SEQUENCE [LARGE SCALE GENOMIC DNA]</scope>
    <source>
        <strain evidence="2">C5 / ATCC 48332 / race O</strain>
    </source>
</reference>
<evidence type="ECO:0000313" key="2">
    <source>
        <dbReference type="Proteomes" id="UP000016936"/>
    </source>
</evidence>
<organism evidence="1 2">
    <name type="scientific">Cochliobolus heterostrophus (strain C5 / ATCC 48332 / race O)</name>
    <name type="common">Southern corn leaf blight fungus</name>
    <name type="synonym">Bipolaris maydis</name>
    <dbReference type="NCBI Taxonomy" id="701091"/>
    <lineage>
        <taxon>Eukaryota</taxon>
        <taxon>Fungi</taxon>
        <taxon>Dikarya</taxon>
        <taxon>Ascomycota</taxon>
        <taxon>Pezizomycotina</taxon>
        <taxon>Dothideomycetes</taxon>
        <taxon>Pleosporomycetidae</taxon>
        <taxon>Pleosporales</taxon>
        <taxon>Pleosporineae</taxon>
        <taxon>Pleosporaceae</taxon>
        <taxon>Bipolaris</taxon>
    </lineage>
</organism>
<gene>
    <name evidence="1" type="ORF">COCHEDRAFT_1022643</name>
</gene>
<proteinExistence type="predicted"/>